<dbReference type="InterPro" id="IPR050220">
    <property type="entry name" value="Type_II_DNA_Topoisomerases"/>
</dbReference>
<dbReference type="GO" id="GO:0003677">
    <property type="term" value="F:DNA binding"/>
    <property type="evidence" value="ECO:0007669"/>
    <property type="project" value="UniProtKB-KW"/>
</dbReference>
<dbReference type="SMART" id="SM00434">
    <property type="entry name" value="TOP4c"/>
    <property type="match status" value="1"/>
</dbReference>
<dbReference type="AlphaFoldDB" id="A0A0F9ALB5"/>
<comment type="similarity">
    <text evidence="1">Belongs to the type II topoisomerase GyrA/ParC subunit family.</text>
</comment>
<dbReference type="InterPro" id="IPR013760">
    <property type="entry name" value="Topo_IIA-like_dom_sf"/>
</dbReference>
<feature type="domain" description="VWFA" evidence="5">
    <location>
        <begin position="26"/>
        <end position="190"/>
    </location>
</feature>
<evidence type="ECO:0000256" key="2">
    <source>
        <dbReference type="ARBA" id="ARBA00023029"/>
    </source>
</evidence>
<keyword evidence="4" id="KW-0413">Isomerase</keyword>
<gene>
    <name evidence="7" type="ORF">LCGC14_2636390</name>
</gene>
<dbReference type="PANTHER" id="PTHR43493:SF5">
    <property type="entry name" value="DNA GYRASE SUBUNIT A, CHLOROPLASTIC_MITOCHONDRIAL"/>
    <property type="match status" value="1"/>
</dbReference>
<evidence type="ECO:0000256" key="3">
    <source>
        <dbReference type="ARBA" id="ARBA00023125"/>
    </source>
</evidence>
<dbReference type="GO" id="GO:0003918">
    <property type="term" value="F:DNA topoisomerase type II (double strand cut, ATP-hydrolyzing) activity"/>
    <property type="evidence" value="ECO:0007669"/>
    <property type="project" value="InterPro"/>
</dbReference>
<evidence type="ECO:0000259" key="6">
    <source>
        <dbReference type="PROSITE" id="PS52040"/>
    </source>
</evidence>
<dbReference type="PANTHER" id="PTHR43493">
    <property type="entry name" value="DNA GYRASE/TOPOISOMERASE SUBUNIT A"/>
    <property type="match status" value="1"/>
</dbReference>
<reference evidence="7" key="1">
    <citation type="journal article" date="2015" name="Nature">
        <title>Complex archaea that bridge the gap between prokaryotes and eukaryotes.</title>
        <authorList>
            <person name="Spang A."/>
            <person name="Saw J.H."/>
            <person name="Jorgensen S.L."/>
            <person name="Zaremba-Niedzwiedzka K."/>
            <person name="Martijn J."/>
            <person name="Lind A.E."/>
            <person name="van Eijk R."/>
            <person name="Schleper C."/>
            <person name="Guy L."/>
            <person name="Ettema T.J."/>
        </authorList>
    </citation>
    <scope>NUCLEOTIDE SEQUENCE</scope>
</reference>
<dbReference type="InterPro" id="IPR036465">
    <property type="entry name" value="vWFA_dom_sf"/>
</dbReference>
<dbReference type="Gene3D" id="3.40.50.410">
    <property type="entry name" value="von Willebrand factor, type A domain"/>
    <property type="match status" value="1"/>
</dbReference>
<dbReference type="PROSITE" id="PS50234">
    <property type="entry name" value="VWFA"/>
    <property type="match status" value="1"/>
</dbReference>
<evidence type="ECO:0000256" key="1">
    <source>
        <dbReference type="ARBA" id="ARBA00008263"/>
    </source>
</evidence>
<evidence type="ECO:0000256" key="4">
    <source>
        <dbReference type="ARBA" id="ARBA00023235"/>
    </source>
</evidence>
<dbReference type="SUPFAM" id="SSF53300">
    <property type="entry name" value="vWA-like"/>
    <property type="match status" value="1"/>
</dbReference>
<dbReference type="InterPro" id="IPR002205">
    <property type="entry name" value="Topo_IIA_dom_A"/>
</dbReference>
<dbReference type="InterPro" id="IPR013758">
    <property type="entry name" value="Topo_IIA_A/C_ab"/>
</dbReference>
<dbReference type="Pfam" id="PF00521">
    <property type="entry name" value="DNA_topoisoIV"/>
    <property type="match status" value="1"/>
</dbReference>
<protein>
    <submittedName>
        <fullName evidence="7">Uncharacterized protein</fullName>
    </submittedName>
</protein>
<dbReference type="Gene3D" id="3.90.199.10">
    <property type="entry name" value="Topoisomerase II, domain 5"/>
    <property type="match status" value="1"/>
</dbReference>
<dbReference type="PROSITE" id="PS52040">
    <property type="entry name" value="TOPO_IIA"/>
    <property type="match status" value="1"/>
</dbReference>
<name>A0A0F9ALB5_9ZZZZ</name>
<dbReference type="GO" id="GO:0009330">
    <property type="term" value="C:DNA topoisomerase type II (double strand cut, ATP-hydrolyzing) complex"/>
    <property type="evidence" value="ECO:0007669"/>
    <property type="project" value="TreeGrafter"/>
</dbReference>
<comment type="caution">
    <text evidence="7">The sequence shown here is derived from an EMBL/GenBank/DDBJ whole genome shotgun (WGS) entry which is preliminary data.</text>
</comment>
<accession>A0A0F9ALB5</accession>
<dbReference type="GO" id="GO:0006265">
    <property type="term" value="P:DNA topological change"/>
    <property type="evidence" value="ECO:0007669"/>
    <property type="project" value="InterPro"/>
</dbReference>
<evidence type="ECO:0000313" key="7">
    <source>
        <dbReference type="EMBL" id="KKK99075.1"/>
    </source>
</evidence>
<feature type="non-terminal residue" evidence="7">
    <location>
        <position position="309"/>
    </location>
</feature>
<dbReference type="EMBL" id="LAZR01045351">
    <property type="protein sequence ID" value="KKK99075.1"/>
    <property type="molecule type" value="Genomic_DNA"/>
</dbReference>
<dbReference type="GO" id="GO:0005737">
    <property type="term" value="C:cytoplasm"/>
    <property type="evidence" value="ECO:0007669"/>
    <property type="project" value="TreeGrafter"/>
</dbReference>
<sequence length="309" mass="33645">MRICIAILLLASPVLGQDITSVYRDNVVMVVDGSGSMNENWSGTRNNKMDIAKEAMRTVLTTVNENTQIGIVVFNGGRTTWVYPLGPKNDNALMEAIDSIQTGGGTPLGTNIKTGADALIKQRQKQFGYGSYRLLIVTDGQASGWGEENKMKEYTPEVIARGINVDVIGVDMGEEHALAKIVGDNGGNYHPHGDQATYGTLVRLGQEWSMRYRLVDPQGNFGSIDGDPPAAMRYTEARLSQAAVDIMEDMKQETVDYRPNYDETTYEPVVLPSKFPSLLVNGSTGIAVGMATNIPPHNITEICDALIKL</sequence>
<organism evidence="7">
    <name type="scientific">marine sediment metagenome</name>
    <dbReference type="NCBI Taxonomy" id="412755"/>
    <lineage>
        <taxon>unclassified sequences</taxon>
        <taxon>metagenomes</taxon>
        <taxon>ecological metagenomes</taxon>
    </lineage>
</organism>
<dbReference type="InterPro" id="IPR002035">
    <property type="entry name" value="VWF_A"/>
</dbReference>
<dbReference type="GO" id="GO:0005524">
    <property type="term" value="F:ATP binding"/>
    <property type="evidence" value="ECO:0007669"/>
    <property type="project" value="InterPro"/>
</dbReference>
<evidence type="ECO:0000259" key="5">
    <source>
        <dbReference type="PROSITE" id="PS50234"/>
    </source>
</evidence>
<dbReference type="CDD" id="cd00198">
    <property type="entry name" value="vWFA"/>
    <property type="match status" value="1"/>
</dbReference>
<dbReference type="SUPFAM" id="SSF56719">
    <property type="entry name" value="Type II DNA topoisomerase"/>
    <property type="match status" value="1"/>
</dbReference>
<feature type="domain" description="Topo IIA-type catalytic" evidence="6">
    <location>
        <begin position="144"/>
        <end position="309"/>
    </location>
</feature>
<dbReference type="SMART" id="SM00327">
    <property type="entry name" value="VWA"/>
    <property type="match status" value="1"/>
</dbReference>
<dbReference type="Pfam" id="PF13519">
    <property type="entry name" value="VWA_2"/>
    <property type="match status" value="1"/>
</dbReference>
<keyword evidence="2" id="KW-0799">Topoisomerase</keyword>
<proteinExistence type="inferred from homology"/>
<keyword evidence="3" id="KW-0238">DNA-binding</keyword>